<accession>X1RR46</accession>
<organism evidence="1">
    <name type="scientific">marine sediment metagenome</name>
    <dbReference type="NCBI Taxonomy" id="412755"/>
    <lineage>
        <taxon>unclassified sequences</taxon>
        <taxon>metagenomes</taxon>
        <taxon>ecological metagenomes</taxon>
    </lineage>
</organism>
<name>X1RR46_9ZZZZ</name>
<gene>
    <name evidence="1" type="ORF">S12H4_23300</name>
</gene>
<reference evidence="1" key="1">
    <citation type="journal article" date="2014" name="Front. Microbiol.">
        <title>High frequency of phylogenetically diverse reductive dehalogenase-homologous genes in deep subseafloor sedimentary metagenomes.</title>
        <authorList>
            <person name="Kawai M."/>
            <person name="Futagami T."/>
            <person name="Toyoda A."/>
            <person name="Takaki Y."/>
            <person name="Nishi S."/>
            <person name="Hori S."/>
            <person name="Arai W."/>
            <person name="Tsubouchi T."/>
            <person name="Morono Y."/>
            <person name="Uchiyama I."/>
            <person name="Ito T."/>
            <person name="Fujiyama A."/>
            <person name="Inagaki F."/>
            <person name="Takami H."/>
        </authorList>
    </citation>
    <scope>NUCLEOTIDE SEQUENCE</scope>
    <source>
        <strain evidence="1">Expedition CK06-06</strain>
    </source>
</reference>
<dbReference type="AlphaFoldDB" id="X1RR46"/>
<dbReference type="EMBL" id="BARW01012348">
    <property type="protein sequence ID" value="GAI83197.1"/>
    <property type="molecule type" value="Genomic_DNA"/>
</dbReference>
<protein>
    <submittedName>
        <fullName evidence="1">Uncharacterized protein</fullName>
    </submittedName>
</protein>
<sequence>KGTKHSEPVSGTIAGKLMPGVLPMAVKLCSVG</sequence>
<comment type="caution">
    <text evidence="1">The sequence shown here is derived from an EMBL/GenBank/DDBJ whole genome shotgun (WGS) entry which is preliminary data.</text>
</comment>
<evidence type="ECO:0000313" key="1">
    <source>
        <dbReference type="EMBL" id="GAI83197.1"/>
    </source>
</evidence>
<feature type="non-terminal residue" evidence="1">
    <location>
        <position position="1"/>
    </location>
</feature>
<proteinExistence type="predicted"/>